<organism evidence="3 4">
    <name type="scientific">Pseudomonas brassicacearum</name>
    <dbReference type="NCBI Taxonomy" id="930166"/>
    <lineage>
        <taxon>Bacteria</taxon>
        <taxon>Pseudomonadati</taxon>
        <taxon>Pseudomonadota</taxon>
        <taxon>Gammaproteobacteria</taxon>
        <taxon>Pseudomonadales</taxon>
        <taxon>Pseudomonadaceae</taxon>
        <taxon>Pseudomonas</taxon>
    </lineage>
</organism>
<protein>
    <recommendedName>
        <fullName evidence="2">Putative Flp pilus-assembly TadG-like N-terminal domain-containing protein</fullName>
    </recommendedName>
</protein>
<sequence length="643" mass="65610">MSPRLQFCGPAGQRGAIGLLAAMTFGLALLIALLVVDSGRLYLEQRKLQRVVDNAALEAVSRGGTCLPGLTAASYAGQSAVRNAFIVSPTSTLTTTCGSLATAPTNLRTFVPNAAHSTAIQVVATNVVATSAAAGIQALFSGASLSANTTLTAKAVAAAPQPTLAQLSIRSSVVSVDTARSNLLNPLFSTLLGGSVNLTAVGWDGLANADINLLQFMDQLAIDLGVTAGDYTALLNAQGSVTQFIHAAATVAGQNGASADVMTALTSLQVGASNAPPIKLGDVLQLQTDTSTAGLDATVQLFQLVQGFVQLANKNSSVTAVLPVNVLGLLGVTTRVKVIEPPQFSAVGDPELAKADPLGVNRIYVKTAQVRVLATVDLSLINAVLQLVNTLLSAIVVSINTLLAPGCLLSTCTQTDLQIAPEGLNLDVGIEAGVGSSYVTDYSCVSPTSKSLTATTDISALKVEVGQIDPAIWFSSSPLSALTPLTLVDIGSRTCQGLTFTCGPRTPFTGGGSEIMIDSLIAGTSDPNYTYNNPKEINVPPLPTHTVSVSGVVGSLSGTLGGVTLISHTPTISGSLIGGLLTTLVSTLNLVTTQLVGAIDGLLAPLVDPLVYSLLLNLGIDVNKVDVGFNLTCGQKGKAYLVI</sequence>
<dbReference type="RefSeq" id="WP_123583215.1">
    <property type="nucleotide sequence ID" value="NZ_MOBI01000017.1"/>
</dbReference>
<gene>
    <name evidence="3" type="ORF">BK658_15965</name>
</gene>
<dbReference type="AlphaFoldDB" id="A0A423GQF0"/>
<keyword evidence="1" id="KW-1133">Transmembrane helix</keyword>
<keyword evidence="1" id="KW-0472">Membrane</keyword>
<keyword evidence="1" id="KW-0812">Transmembrane</keyword>
<proteinExistence type="predicted"/>
<evidence type="ECO:0000259" key="2">
    <source>
        <dbReference type="Pfam" id="PF13400"/>
    </source>
</evidence>
<dbReference type="Proteomes" id="UP000284684">
    <property type="component" value="Unassembled WGS sequence"/>
</dbReference>
<name>A0A423GQF0_9PSED</name>
<dbReference type="EMBL" id="MOBI01000017">
    <property type="protein sequence ID" value="ROM96050.1"/>
    <property type="molecule type" value="Genomic_DNA"/>
</dbReference>
<dbReference type="InterPro" id="IPR028087">
    <property type="entry name" value="Tad_N"/>
</dbReference>
<evidence type="ECO:0000313" key="3">
    <source>
        <dbReference type="EMBL" id="ROM96050.1"/>
    </source>
</evidence>
<reference evidence="3 4" key="1">
    <citation type="submission" date="2016-10" db="EMBL/GenBank/DDBJ databases">
        <title>Comparative genome analysis of multiple Pseudomonas spp. focuses on biocontrol and plant growth promoting traits.</title>
        <authorList>
            <person name="Tao X.-Y."/>
            <person name="Taylor C.G."/>
        </authorList>
    </citation>
    <scope>NUCLEOTIDE SEQUENCE [LARGE SCALE GENOMIC DNA]</scope>
    <source>
        <strain evidence="3 4">37D10</strain>
    </source>
</reference>
<feature type="transmembrane region" description="Helical" evidence="1">
    <location>
        <begin position="15"/>
        <end position="36"/>
    </location>
</feature>
<accession>A0A423GQF0</accession>
<evidence type="ECO:0000313" key="4">
    <source>
        <dbReference type="Proteomes" id="UP000284684"/>
    </source>
</evidence>
<feature type="domain" description="Putative Flp pilus-assembly TadG-like N-terminal" evidence="2">
    <location>
        <begin position="15"/>
        <end position="61"/>
    </location>
</feature>
<comment type="caution">
    <text evidence="3">The sequence shown here is derived from an EMBL/GenBank/DDBJ whole genome shotgun (WGS) entry which is preliminary data.</text>
</comment>
<evidence type="ECO:0000256" key="1">
    <source>
        <dbReference type="SAM" id="Phobius"/>
    </source>
</evidence>
<dbReference type="Pfam" id="PF13400">
    <property type="entry name" value="Tad"/>
    <property type="match status" value="1"/>
</dbReference>